<evidence type="ECO:0000313" key="2">
    <source>
        <dbReference type="Proteomes" id="UP000039021"/>
    </source>
</evidence>
<gene>
    <name evidence="1" type="ORF">ERS007739_04532</name>
</gene>
<dbReference type="Proteomes" id="UP000039021">
    <property type="component" value="Unassembled WGS sequence"/>
</dbReference>
<sequence>MRSWHYPDTGSATHRNPIWVVAVSCDCGERAAGR</sequence>
<comment type="caution">
    <text evidence="1">The sequence shown here is derived from an EMBL/GenBank/DDBJ whole genome shotgun (WGS) entry which is preliminary data.</text>
</comment>
<dbReference type="AlphaFoldDB" id="A0A916LFP6"/>
<proteinExistence type="predicted"/>
<evidence type="ECO:0000313" key="1">
    <source>
        <dbReference type="EMBL" id="CPA34201.1"/>
    </source>
</evidence>
<accession>A0A916LFP6</accession>
<reference evidence="2" key="1">
    <citation type="submission" date="2015-03" db="EMBL/GenBank/DDBJ databases">
        <authorList>
            <consortium name="Pathogen Informatics"/>
        </authorList>
    </citation>
    <scope>NUCLEOTIDE SEQUENCE [LARGE SCALE GENOMIC DNA]</scope>
    <source>
        <strain evidence="2">N09902308</strain>
    </source>
</reference>
<organism evidence="1 2">
    <name type="scientific">Mycobacterium tuberculosis</name>
    <dbReference type="NCBI Taxonomy" id="1773"/>
    <lineage>
        <taxon>Bacteria</taxon>
        <taxon>Bacillati</taxon>
        <taxon>Actinomycetota</taxon>
        <taxon>Actinomycetes</taxon>
        <taxon>Mycobacteriales</taxon>
        <taxon>Mycobacteriaceae</taxon>
        <taxon>Mycobacterium</taxon>
        <taxon>Mycobacterium tuberculosis complex</taxon>
    </lineage>
</organism>
<dbReference type="EMBL" id="CSBK01002882">
    <property type="protein sequence ID" value="CPA34201.1"/>
    <property type="molecule type" value="Genomic_DNA"/>
</dbReference>
<protein>
    <submittedName>
        <fullName evidence="1">Uncharacterized protein</fullName>
    </submittedName>
</protein>
<name>A0A916LFP6_MYCTX</name>